<proteinExistence type="predicted"/>
<protein>
    <submittedName>
        <fullName evidence="1">Phage head-tail adaptor, putative, SPP1 family</fullName>
    </submittedName>
</protein>
<name>A0A1H9L758_9STRE</name>
<dbReference type="AlphaFoldDB" id="A0A1H9L758"/>
<reference evidence="1 2" key="1">
    <citation type="submission" date="2016-10" db="EMBL/GenBank/DDBJ databases">
        <authorList>
            <person name="de Groot N.N."/>
        </authorList>
    </citation>
    <scope>NUCLEOTIDE SEQUENCE [LARGE SCALE GENOMIC DNA]</scope>
    <source>
        <strain evidence="1 2">VTM2R47</strain>
    </source>
</reference>
<dbReference type="EMBL" id="FOGM01000001">
    <property type="protein sequence ID" value="SER07266.1"/>
    <property type="molecule type" value="Genomic_DNA"/>
</dbReference>
<organism evidence="1 2">
    <name type="scientific">Streptococcus gallolyticus</name>
    <dbReference type="NCBI Taxonomy" id="315405"/>
    <lineage>
        <taxon>Bacteria</taxon>
        <taxon>Bacillati</taxon>
        <taxon>Bacillota</taxon>
        <taxon>Bacilli</taxon>
        <taxon>Lactobacillales</taxon>
        <taxon>Streptococcaceae</taxon>
        <taxon>Streptococcus</taxon>
    </lineage>
</organism>
<dbReference type="Pfam" id="PF05521">
    <property type="entry name" value="Phage_HCP"/>
    <property type="match status" value="1"/>
</dbReference>
<gene>
    <name evidence="1" type="ORF">SAMN04487840_1017</name>
</gene>
<dbReference type="InterPro" id="IPR008767">
    <property type="entry name" value="Phage_SPP1_head-tail_adaptor"/>
</dbReference>
<dbReference type="Gene3D" id="2.40.10.270">
    <property type="entry name" value="Bacteriophage SPP1 head-tail adaptor protein"/>
    <property type="match status" value="1"/>
</dbReference>
<dbReference type="RefSeq" id="WP_074626927.1">
    <property type="nucleotide sequence ID" value="NZ_FOGM01000001.1"/>
</dbReference>
<dbReference type="InterPro" id="IPR038666">
    <property type="entry name" value="SSP1_head-tail_sf"/>
</dbReference>
<dbReference type="NCBIfam" id="TIGR01563">
    <property type="entry name" value="gp16_SPP1"/>
    <property type="match status" value="1"/>
</dbReference>
<accession>A0A1H9L758</accession>
<evidence type="ECO:0000313" key="2">
    <source>
        <dbReference type="Proteomes" id="UP000182712"/>
    </source>
</evidence>
<dbReference type="Proteomes" id="UP000182712">
    <property type="component" value="Unassembled WGS sequence"/>
</dbReference>
<sequence length="117" mass="13518">MLTRKMNVRITIFKREGGQNEDGEVLDNVRTDVMSCWAEVSKTTVKDFRENTTGKQADNATLTETSDTKTFLIRYMPKPPFDNSMFVDFNGLEYKIEKMEVDYANKEMIMISGVRIT</sequence>
<evidence type="ECO:0000313" key="1">
    <source>
        <dbReference type="EMBL" id="SER07266.1"/>
    </source>
</evidence>